<feature type="domain" description="HTH cro/C1-type" evidence="4">
    <location>
        <begin position="70"/>
        <end position="105"/>
    </location>
</feature>
<dbReference type="InterPro" id="IPR052359">
    <property type="entry name" value="HTH-type_reg/antitoxin"/>
</dbReference>
<organism evidence="5 6">
    <name type="scientific">Thioalkalivibrio denitrificans</name>
    <dbReference type="NCBI Taxonomy" id="108003"/>
    <lineage>
        <taxon>Bacteria</taxon>
        <taxon>Pseudomonadati</taxon>
        <taxon>Pseudomonadota</taxon>
        <taxon>Gammaproteobacteria</taxon>
        <taxon>Chromatiales</taxon>
        <taxon>Ectothiorhodospiraceae</taxon>
        <taxon>Thioalkalivibrio</taxon>
    </lineage>
</organism>
<evidence type="ECO:0000259" key="4">
    <source>
        <dbReference type="PROSITE" id="PS50943"/>
    </source>
</evidence>
<sequence length="134" mass="15119">MNCETGTMTEDVRDVVVELNGLSRTVPQIRGMFCDTCEEIEFSDKDSAARYAEAMDALVAERKAAIGREVKSLRKKLKLTQRQASRIFGGGINAFSRYERGVVEPPRAVLTLLHVMERHPEVRDEICREQGLYG</sequence>
<accession>A0A1V3N907</accession>
<dbReference type="Pfam" id="PF15731">
    <property type="entry name" value="MqsA_antitoxin"/>
    <property type="match status" value="1"/>
</dbReference>
<evidence type="ECO:0000256" key="2">
    <source>
        <dbReference type="ARBA" id="ARBA00023125"/>
    </source>
</evidence>
<dbReference type="Gene3D" id="3.10.20.860">
    <property type="match status" value="1"/>
</dbReference>
<reference evidence="5 6" key="1">
    <citation type="submission" date="2017-02" db="EMBL/GenBank/DDBJ databases">
        <title>Genomic diversity within the haloalkaliphilic genus Thioalkalivibrio.</title>
        <authorList>
            <person name="Ahn A.-C."/>
            <person name="Meier-Kolthoff J."/>
            <person name="Overmars L."/>
            <person name="Richter M."/>
            <person name="Woyke T."/>
            <person name="Sorokin D.Y."/>
            <person name="Muyzer G."/>
        </authorList>
    </citation>
    <scope>NUCLEOTIDE SEQUENCE [LARGE SCALE GENOMIC DNA]</scope>
    <source>
        <strain evidence="5 6">ALJD</strain>
    </source>
</reference>
<dbReference type="STRING" id="108003.B1C78_16185"/>
<dbReference type="InterPro" id="IPR022453">
    <property type="entry name" value="Znf_MqsA-type"/>
</dbReference>
<evidence type="ECO:0000313" key="5">
    <source>
        <dbReference type="EMBL" id="OOG21463.1"/>
    </source>
</evidence>
<proteinExistence type="predicted"/>
<dbReference type="Gene3D" id="1.10.260.40">
    <property type="entry name" value="lambda repressor-like DNA-binding domains"/>
    <property type="match status" value="1"/>
</dbReference>
<dbReference type="RefSeq" id="WP_077280190.1">
    <property type="nucleotide sequence ID" value="NZ_MVBK01000126.1"/>
</dbReference>
<comment type="caution">
    <text evidence="5">The sequence shown here is derived from an EMBL/GenBank/DDBJ whole genome shotgun (WGS) entry which is preliminary data.</text>
</comment>
<evidence type="ECO:0000313" key="6">
    <source>
        <dbReference type="Proteomes" id="UP000189462"/>
    </source>
</evidence>
<dbReference type="OrthoDB" id="7349669at2"/>
<dbReference type="PANTHER" id="PTHR36511">
    <property type="entry name" value="MERR FAMILY BACTERIAL REGULATORY PROTEIN"/>
    <property type="match status" value="1"/>
</dbReference>
<keyword evidence="6" id="KW-1185">Reference proteome</keyword>
<dbReference type="InterPro" id="IPR010982">
    <property type="entry name" value="Lambda_DNA-bd_dom_sf"/>
</dbReference>
<keyword evidence="1" id="KW-0805">Transcription regulation</keyword>
<evidence type="ECO:0000256" key="1">
    <source>
        <dbReference type="ARBA" id="ARBA00023015"/>
    </source>
</evidence>
<dbReference type="AlphaFoldDB" id="A0A1V3N907"/>
<dbReference type="CDD" id="cd00093">
    <property type="entry name" value="HTH_XRE"/>
    <property type="match status" value="1"/>
</dbReference>
<dbReference type="SMART" id="SM00530">
    <property type="entry name" value="HTH_XRE"/>
    <property type="match status" value="1"/>
</dbReference>
<dbReference type="GO" id="GO:0003677">
    <property type="term" value="F:DNA binding"/>
    <property type="evidence" value="ECO:0007669"/>
    <property type="project" value="UniProtKB-KW"/>
</dbReference>
<dbReference type="InterPro" id="IPR001387">
    <property type="entry name" value="Cro/C1-type_HTH"/>
</dbReference>
<keyword evidence="3" id="KW-0804">Transcription</keyword>
<gene>
    <name evidence="5" type="ORF">B1C78_16185</name>
</gene>
<keyword evidence="2" id="KW-0238">DNA-binding</keyword>
<dbReference type="InterPro" id="IPR032758">
    <property type="entry name" value="MqsA/HigA-2"/>
</dbReference>
<evidence type="ECO:0000256" key="3">
    <source>
        <dbReference type="ARBA" id="ARBA00023163"/>
    </source>
</evidence>
<dbReference type="EMBL" id="MVBK01000126">
    <property type="protein sequence ID" value="OOG21463.1"/>
    <property type="molecule type" value="Genomic_DNA"/>
</dbReference>
<dbReference type="SUPFAM" id="SSF47413">
    <property type="entry name" value="lambda repressor-like DNA-binding domains"/>
    <property type="match status" value="1"/>
</dbReference>
<name>A0A1V3N907_9GAMM</name>
<dbReference type="NCBIfam" id="TIGR03830">
    <property type="entry name" value="CxxCG_CxxCG_HTH"/>
    <property type="match status" value="1"/>
</dbReference>
<dbReference type="PROSITE" id="PS50943">
    <property type="entry name" value="HTH_CROC1"/>
    <property type="match status" value="1"/>
</dbReference>
<dbReference type="Proteomes" id="UP000189462">
    <property type="component" value="Unassembled WGS sequence"/>
</dbReference>
<dbReference type="NCBIfam" id="TIGR03831">
    <property type="entry name" value="YgiT_finger"/>
    <property type="match status" value="1"/>
</dbReference>
<dbReference type="InterPro" id="IPR022452">
    <property type="entry name" value="MqsA"/>
</dbReference>
<dbReference type="PANTHER" id="PTHR36511:SF4">
    <property type="entry name" value="ANTITOXIN MQSA"/>
    <property type="match status" value="1"/>
</dbReference>
<protein>
    <submittedName>
        <fullName evidence="5">XRE family transcriptional regulator</fullName>
    </submittedName>
</protein>